<accession>A0A1Y3Y7R2</accession>
<evidence type="ECO:0000313" key="2">
    <source>
        <dbReference type="EMBL" id="MDB9224232.1"/>
    </source>
</evidence>
<evidence type="ECO:0000313" key="6">
    <source>
        <dbReference type="Proteomes" id="UP000283426"/>
    </source>
</evidence>
<reference evidence="1" key="2">
    <citation type="submission" date="2022-01" db="EMBL/GenBank/DDBJ databases">
        <title>Collection of gut derived symbiotic bacterial strains cultured from healthy donors.</title>
        <authorList>
            <person name="Lin H."/>
            <person name="Kohout C."/>
            <person name="Waligurski E."/>
            <person name="Pamer E.G."/>
        </authorList>
    </citation>
    <scope>NUCLEOTIDE SEQUENCE</scope>
    <source>
        <strain evidence="1">DFI.1.149</strain>
    </source>
</reference>
<dbReference type="AlphaFoldDB" id="A0A1Y3Y7R2"/>
<sequence length="247" mass="28191">MSKQGKKIEDIDQLLAMAGSNLSILEEEVDIKVQKEYFEMVNLLSKRTENYQKTSKQYLENINDLYDDTIDPEIKKKMLVVLATLDDVSVYRAIENFSKQDTPLKKWAIIALQQSRMLLQSTLLDDPGVFISTGLGGQGLLLRYFCVFFYRVPGDLPSFQQNTLKNEAETAINNAQGCIESTEFKGNYAVMLLLLPLKTELQPLFAGIIDECNQYGNFLHENMIITNVKKLTDEEIMHLLHAKNKPE</sequence>
<dbReference type="EMBL" id="QRYW01000041">
    <property type="protein sequence ID" value="RGV20339.1"/>
    <property type="molecule type" value="Genomic_DNA"/>
</dbReference>
<comment type="caution">
    <text evidence="5">The sequence shown here is derived from an EMBL/GenBank/DDBJ whole genome shotgun (WGS) entry which is preliminary data.</text>
</comment>
<evidence type="ECO:0000313" key="8">
    <source>
        <dbReference type="Proteomes" id="UP000284434"/>
    </source>
</evidence>
<reference evidence="2" key="3">
    <citation type="submission" date="2023-01" db="EMBL/GenBank/DDBJ databases">
        <title>Human gut microbiome strain richness.</title>
        <authorList>
            <person name="Chen-Liaw A."/>
        </authorList>
    </citation>
    <scope>NUCLEOTIDE SEQUENCE</scope>
    <source>
        <strain evidence="2">RTP21484st1_B7_RTP21484_190118</strain>
    </source>
</reference>
<protein>
    <submittedName>
        <fullName evidence="5">Uncharacterized protein</fullName>
    </submittedName>
</protein>
<reference evidence="6 7" key="1">
    <citation type="submission" date="2018-08" db="EMBL/GenBank/DDBJ databases">
        <title>A genome reference for cultivated species of the human gut microbiota.</title>
        <authorList>
            <person name="Zou Y."/>
            <person name="Xue W."/>
            <person name="Luo G."/>
        </authorList>
    </citation>
    <scope>NUCLEOTIDE SEQUENCE [LARGE SCALE GENOMIC DNA]</scope>
    <source>
        <strain evidence="4 6">AF14-6AC</strain>
        <strain evidence="3 7">AF16-14</strain>
        <strain evidence="5 8">OF03-11</strain>
    </source>
</reference>
<dbReference type="Proteomes" id="UP001199750">
    <property type="component" value="Unassembled WGS sequence"/>
</dbReference>
<dbReference type="EMBL" id="JAKNDN010000028">
    <property type="protein sequence ID" value="MCG4960994.1"/>
    <property type="molecule type" value="Genomic_DNA"/>
</dbReference>
<dbReference type="EMBL" id="QSCO01000021">
    <property type="protein sequence ID" value="RGY04891.1"/>
    <property type="molecule type" value="Genomic_DNA"/>
</dbReference>
<evidence type="ECO:0000313" key="4">
    <source>
        <dbReference type="EMBL" id="RGV20339.1"/>
    </source>
</evidence>
<evidence type="ECO:0000313" key="7">
    <source>
        <dbReference type="Proteomes" id="UP000284243"/>
    </source>
</evidence>
<dbReference type="Proteomes" id="UP000283426">
    <property type="component" value="Unassembled WGS sequence"/>
</dbReference>
<gene>
    <name evidence="4" type="ORF">DWW24_16595</name>
    <name evidence="3" type="ORF">DWW57_17520</name>
    <name evidence="5" type="ORF">DXA53_14390</name>
    <name evidence="1" type="ORF">L0P03_14225</name>
    <name evidence="2" type="ORF">PN645_14640</name>
</gene>
<dbReference type="Proteomes" id="UP000284243">
    <property type="component" value="Unassembled WGS sequence"/>
</dbReference>
<dbReference type="Proteomes" id="UP001212263">
    <property type="component" value="Unassembled WGS sequence"/>
</dbReference>
<evidence type="ECO:0000313" key="3">
    <source>
        <dbReference type="EMBL" id="RGU54104.1"/>
    </source>
</evidence>
<organism evidence="5 8">
    <name type="scientific">Odoribacter splanchnicus</name>
    <dbReference type="NCBI Taxonomy" id="28118"/>
    <lineage>
        <taxon>Bacteria</taxon>
        <taxon>Pseudomonadati</taxon>
        <taxon>Bacteroidota</taxon>
        <taxon>Bacteroidia</taxon>
        <taxon>Bacteroidales</taxon>
        <taxon>Odoribacteraceae</taxon>
        <taxon>Odoribacter</taxon>
    </lineage>
</organism>
<dbReference type="EMBL" id="JAQMRD010000021">
    <property type="protein sequence ID" value="MDB9224232.1"/>
    <property type="molecule type" value="Genomic_DNA"/>
</dbReference>
<evidence type="ECO:0000313" key="1">
    <source>
        <dbReference type="EMBL" id="MCG4960994.1"/>
    </source>
</evidence>
<dbReference type="OMA" id="DWAYMAL"/>
<dbReference type="EMBL" id="QRYC01000038">
    <property type="protein sequence ID" value="RGU54104.1"/>
    <property type="molecule type" value="Genomic_DNA"/>
</dbReference>
<name>A0A1Y3Y7R2_9BACT</name>
<dbReference type="GeneID" id="61275325"/>
<proteinExistence type="predicted"/>
<dbReference type="RefSeq" id="WP_013612288.1">
    <property type="nucleotide sequence ID" value="NZ_CABJFF010000011.1"/>
</dbReference>
<dbReference type="Proteomes" id="UP000284434">
    <property type="component" value="Unassembled WGS sequence"/>
</dbReference>
<evidence type="ECO:0000313" key="5">
    <source>
        <dbReference type="EMBL" id="RGY04891.1"/>
    </source>
</evidence>